<reference evidence="12" key="1">
    <citation type="submission" date="2021-11" db="EMBL/GenBank/DDBJ databases">
        <authorList>
            <person name="Islam A."/>
            <person name="Islam S."/>
            <person name="Flora M.S."/>
            <person name="Rahman M."/>
            <person name="Ziaur R.M."/>
            <person name="Epstein J.H."/>
            <person name="Hassan M."/>
            <person name="Klassen M."/>
            <person name="Woodard K."/>
            <person name="Webb A."/>
            <person name="Webby R.J."/>
            <person name="El Zowalaty M.E."/>
        </authorList>
    </citation>
    <scope>NUCLEOTIDE SEQUENCE</scope>
    <source>
        <strain evidence="12">Pbs3</strain>
    </source>
</reference>
<gene>
    <name evidence="12" type="ORF">PBS003_LOCUS9528</name>
</gene>
<name>A0AAU9LSW0_9STRA</name>
<keyword evidence="6" id="KW-0131">Cell cycle</keyword>
<proteinExistence type="inferred from homology"/>
<keyword evidence="10" id="KW-0732">Signal</keyword>
<feature type="signal peptide" evidence="10">
    <location>
        <begin position="1"/>
        <end position="23"/>
    </location>
</feature>
<feature type="coiled-coil region" evidence="9">
    <location>
        <begin position="184"/>
        <end position="211"/>
    </location>
</feature>
<protein>
    <recommendedName>
        <fullName evidence="2">Anaphase-promoting complex subunit 5</fullName>
    </recommendedName>
    <alternativeName>
        <fullName evidence="7">Cyclosome subunit 5</fullName>
    </alternativeName>
</protein>
<evidence type="ECO:0000313" key="13">
    <source>
        <dbReference type="Proteomes" id="UP001160483"/>
    </source>
</evidence>
<dbReference type="SUPFAM" id="SSF48452">
    <property type="entry name" value="TPR-like"/>
    <property type="match status" value="1"/>
</dbReference>
<organism evidence="12 13">
    <name type="scientific">Peronospora belbahrii</name>
    <dbReference type="NCBI Taxonomy" id="622444"/>
    <lineage>
        <taxon>Eukaryota</taxon>
        <taxon>Sar</taxon>
        <taxon>Stramenopiles</taxon>
        <taxon>Oomycota</taxon>
        <taxon>Peronosporomycetes</taxon>
        <taxon>Peronosporales</taxon>
        <taxon>Peronosporaceae</taxon>
        <taxon>Peronospora</taxon>
    </lineage>
</organism>
<evidence type="ECO:0000256" key="2">
    <source>
        <dbReference type="ARBA" id="ARBA00016066"/>
    </source>
</evidence>
<comment type="similarity">
    <text evidence="1">Belongs to the APC5 family.</text>
</comment>
<evidence type="ECO:0000256" key="4">
    <source>
        <dbReference type="ARBA" id="ARBA00022776"/>
    </source>
</evidence>
<evidence type="ECO:0000256" key="3">
    <source>
        <dbReference type="ARBA" id="ARBA00022618"/>
    </source>
</evidence>
<evidence type="ECO:0000256" key="1">
    <source>
        <dbReference type="ARBA" id="ARBA00007450"/>
    </source>
</evidence>
<accession>A0AAU9LSW0</accession>
<dbReference type="EMBL" id="CAKKTJ010000336">
    <property type="protein sequence ID" value="CAH0482951.1"/>
    <property type="molecule type" value="Genomic_DNA"/>
</dbReference>
<comment type="caution">
    <text evidence="12">The sequence shown here is derived from an EMBL/GenBank/DDBJ whole genome shotgun (WGS) entry which is preliminary data.</text>
</comment>
<dbReference type="InterPro" id="IPR011990">
    <property type="entry name" value="TPR-like_helical_dom_sf"/>
</dbReference>
<feature type="chain" id="PRO_5043695334" description="Anaphase-promoting complex subunit 5" evidence="10">
    <location>
        <begin position="24"/>
        <end position="974"/>
    </location>
</feature>
<dbReference type="InterPro" id="IPR026000">
    <property type="entry name" value="Apc5_dom"/>
</dbReference>
<dbReference type="Proteomes" id="UP001160483">
    <property type="component" value="Unassembled WGS sequence"/>
</dbReference>
<evidence type="ECO:0000256" key="9">
    <source>
        <dbReference type="SAM" id="Coils"/>
    </source>
</evidence>
<dbReference type="Pfam" id="PF12862">
    <property type="entry name" value="ANAPC5"/>
    <property type="match status" value="1"/>
</dbReference>
<evidence type="ECO:0000313" key="12">
    <source>
        <dbReference type="EMBL" id="CAH0482951.1"/>
    </source>
</evidence>
<dbReference type="GO" id="GO:0070979">
    <property type="term" value="P:protein K11-linked ubiquitination"/>
    <property type="evidence" value="ECO:0007669"/>
    <property type="project" value="TreeGrafter"/>
</dbReference>
<dbReference type="PANTHER" id="PTHR12830:SF9">
    <property type="entry name" value="ANAPHASE-PROMOTING COMPLEX SUBUNIT 5"/>
    <property type="match status" value="1"/>
</dbReference>
<evidence type="ECO:0000259" key="11">
    <source>
        <dbReference type="Pfam" id="PF12862"/>
    </source>
</evidence>
<dbReference type="AlphaFoldDB" id="A0AAU9LSW0"/>
<evidence type="ECO:0000256" key="7">
    <source>
        <dbReference type="ARBA" id="ARBA00031069"/>
    </source>
</evidence>
<keyword evidence="5" id="KW-0833">Ubl conjugation pathway</keyword>
<comment type="function">
    <text evidence="8">Component of the anaphase promoting complex/cyclosome (APC/C), a cell cycle-regulated E3 ubiquitin ligase that controls progression through mitosis and the G1 phase of the cell cycle. The APC/C complex acts by mediating ubiquitination and subsequent degradation of target proteins: it mainly mediates the formation of 'Lys-11'-linked polyubiquitin chains and, to a lower extent, the formation of 'Lys-48'- and 'Lys-63'-linked polyubiquitin chains. The APC/C complex catalyzes assembly of branched 'Lys-11'-/'Lys-48'-linked branched ubiquitin chains on target proteins.</text>
</comment>
<evidence type="ECO:0000256" key="5">
    <source>
        <dbReference type="ARBA" id="ARBA00022786"/>
    </source>
</evidence>
<keyword evidence="3" id="KW-0132">Cell division</keyword>
<evidence type="ECO:0000256" key="10">
    <source>
        <dbReference type="SAM" id="SignalP"/>
    </source>
</evidence>
<dbReference type="PANTHER" id="PTHR12830">
    <property type="entry name" value="ANAPHASE-PROMOTING COMPLEX SUBUNIT 5"/>
    <property type="match status" value="1"/>
</dbReference>
<sequence length="974" mass="109500">MRKWRVNSYMLSICILISEYVRQQQQDARQSNTGDLLVVDSSLPLLSVMKRRSLNALARFITLEIQHPLFMTNQRFTTLYNLLQRLEINLNNTTDFNHLSYELVRILTKIQSPDAVWNTIEQITECVAPVQSSREDEEVDVDSASSTLVRTSLLGVFVRSFLLAVNRLLFDGLSRLFDDVEQYVKQFRDDMQRETKQKQEEEEKDSNLELLGSPASQHLWNDSKMEIDKLLLSPIKSQSVVPTYNLRLSSLMTPASSKLDIQPYVNKLQAVEAVQEVNDPAVWSNDQLNYILNDMVREMDGVGSNYRRENPWTQEQLCLLCKTMDRSNPNVLFVRYLHFLSDRDYQGALDSLHQYHDVLAPRQGASLSGNVGSDGNSSASRSVGGVGLHFRGSGIQYAALNLAGLQIVFDHYHAAQESIQEAIRVAQHHGDHICVAFALAWMIRINQKIGSSKDDVLQLVGSCLDRAKELRLPALQVLATLTEVESDLKRYSPTRSDAVGSASQSVSHVFASHAPSPRPLHIWSRLYKAMQSIASISTPRASSSNTGTRAMTALQAQAGAGRDSSDRSSGSGMNWVKSVEAILDTVWKLSGKVTLTTAAGWSLYGQRSLEQAFNHMHLLCYEDSASTGEIAQTVSQMAISSLAQTDKQGVVYARALNFLVSLFEGESNIERRHLLNDMTFQRTLHYLFFSWALERGEFTRAEVHLNAILVLSPQEKDFPSYLEALLLKAHLWTLVGDCAQSLKLLESLENTCRELGFAHLHAQVLIAISRTRFQASAPHAPFTILNVLLESVDVCQRHHYDLLLAEAHVVMAEMYIAMGKVRDAYSLIHDQMPLVMEHGSVNLRGECLLVLAKTMVANIKQLNNGTDGSSPAGMKAIHTLSASAKMFALVQNLRRLKEVCYVQSLVYNHMAHQAEQHKNIESNAFYARREEAATMFLKHSSQLQRAAFFTVEPFFDLKIPETMRRIIAHRLSEL</sequence>
<dbReference type="GO" id="GO:0031145">
    <property type="term" value="P:anaphase-promoting complex-dependent catabolic process"/>
    <property type="evidence" value="ECO:0007669"/>
    <property type="project" value="TreeGrafter"/>
</dbReference>
<keyword evidence="4" id="KW-0498">Mitosis</keyword>
<feature type="domain" description="Anaphase-promoting complex subunit 5" evidence="11">
    <location>
        <begin position="333"/>
        <end position="448"/>
    </location>
</feature>
<dbReference type="InterPro" id="IPR037679">
    <property type="entry name" value="Apc5"/>
</dbReference>
<dbReference type="GO" id="GO:0051301">
    <property type="term" value="P:cell division"/>
    <property type="evidence" value="ECO:0007669"/>
    <property type="project" value="UniProtKB-KW"/>
</dbReference>
<dbReference type="GO" id="GO:0045842">
    <property type="term" value="P:positive regulation of mitotic metaphase/anaphase transition"/>
    <property type="evidence" value="ECO:0007669"/>
    <property type="project" value="TreeGrafter"/>
</dbReference>
<evidence type="ECO:0000256" key="8">
    <source>
        <dbReference type="ARBA" id="ARBA00045696"/>
    </source>
</evidence>
<dbReference type="GO" id="GO:0005680">
    <property type="term" value="C:anaphase-promoting complex"/>
    <property type="evidence" value="ECO:0007669"/>
    <property type="project" value="InterPro"/>
</dbReference>
<evidence type="ECO:0000256" key="6">
    <source>
        <dbReference type="ARBA" id="ARBA00023306"/>
    </source>
</evidence>
<keyword evidence="9" id="KW-0175">Coiled coil</keyword>